<accession>A0A1G8UHV1</accession>
<keyword evidence="3" id="KW-1185">Reference proteome</keyword>
<dbReference type="AlphaFoldDB" id="A0A1G8UHV1"/>
<dbReference type="EMBL" id="FNEJ01000042">
    <property type="protein sequence ID" value="SDJ53413.1"/>
    <property type="molecule type" value="Genomic_DNA"/>
</dbReference>
<dbReference type="Gene3D" id="3.40.50.1820">
    <property type="entry name" value="alpha/beta hydrolase"/>
    <property type="match status" value="1"/>
</dbReference>
<evidence type="ECO:0000259" key="1">
    <source>
        <dbReference type="Pfam" id="PF00561"/>
    </source>
</evidence>
<dbReference type="OrthoDB" id="9815441at2"/>
<name>A0A1G8UHV1_9RHOB</name>
<dbReference type="PANTHER" id="PTHR43798">
    <property type="entry name" value="MONOACYLGLYCEROL LIPASE"/>
    <property type="match status" value="1"/>
</dbReference>
<dbReference type="PANTHER" id="PTHR43798:SF33">
    <property type="entry name" value="HYDROLASE, PUTATIVE (AFU_ORTHOLOGUE AFUA_2G14860)-RELATED"/>
    <property type="match status" value="1"/>
</dbReference>
<dbReference type="Pfam" id="PF00561">
    <property type="entry name" value="Abhydrolase_1"/>
    <property type="match status" value="1"/>
</dbReference>
<reference evidence="2 3" key="1">
    <citation type="submission" date="2016-10" db="EMBL/GenBank/DDBJ databases">
        <authorList>
            <person name="de Groot N.N."/>
        </authorList>
    </citation>
    <scope>NUCLEOTIDE SEQUENCE [LARGE SCALE GENOMIC DNA]</scope>
    <source>
        <strain evidence="2 3">DSM 26424</strain>
    </source>
</reference>
<proteinExistence type="predicted"/>
<dbReference type="GO" id="GO:0016020">
    <property type="term" value="C:membrane"/>
    <property type="evidence" value="ECO:0007669"/>
    <property type="project" value="TreeGrafter"/>
</dbReference>
<evidence type="ECO:0000313" key="2">
    <source>
        <dbReference type="EMBL" id="SDJ53413.1"/>
    </source>
</evidence>
<organism evidence="2 3">
    <name type="scientific">Salipiger marinus</name>
    <dbReference type="NCBI Taxonomy" id="555512"/>
    <lineage>
        <taxon>Bacteria</taxon>
        <taxon>Pseudomonadati</taxon>
        <taxon>Pseudomonadota</taxon>
        <taxon>Alphaproteobacteria</taxon>
        <taxon>Rhodobacterales</taxon>
        <taxon>Roseobacteraceae</taxon>
        <taxon>Salipiger</taxon>
    </lineage>
</organism>
<dbReference type="STRING" id="555512.SAMN04487993_10429"/>
<dbReference type="InterPro" id="IPR000639">
    <property type="entry name" value="Epox_hydrolase-like"/>
</dbReference>
<dbReference type="SUPFAM" id="SSF53474">
    <property type="entry name" value="alpha/beta-Hydrolases"/>
    <property type="match status" value="1"/>
</dbReference>
<dbReference type="GO" id="GO:0003824">
    <property type="term" value="F:catalytic activity"/>
    <property type="evidence" value="ECO:0007669"/>
    <property type="project" value="InterPro"/>
</dbReference>
<dbReference type="PRINTS" id="PR00111">
    <property type="entry name" value="ABHYDROLASE"/>
</dbReference>
<sequence>METHRIETSQAAIAASDTGGSGPVLLMIHGNSSCRKVFRNQLEGTIGKAFRCIAIDLPGHGESSDAIDPERTYWMPGYADAAIEVMRALDIPKYAILGWSLGGHIGLEMLTRSASITGLMISGTPPFARSDESLGAGFKPSEHMSLAGQDALSEQNVSDYAHSTCGANAPFEPFLSDAVARTDGRARKLMFSRILAPESVDQQEIAVNSPVPLAIVNGEEDVFIDNDFIAALPYKNLWEGTVHRLPGIGHAPFWEAPSQFDPYLHRFISSL</sequence>
<dbReference type="InterPro" id="IPR000073">
    <property type="entry name" value="AB_hydrolase_1"/>
</dbReference>
<dbReference type="Proteomes" id="UP000199093">
    <property type="component" value="Unassembled WGS sequence"/>
</dbReference>
<dbReference type="RefSeq" id="WP_089852292.1">
    <property type="nucleotide sequence ID" value="NZ_FNEJ01000042.1"/>
</dbReference>
<protein>
    <submittedName>
        <fullName evidence="2">Pimeloyl-ACP methyl ester carboxylesterase</fullName>
    </submittedName>
</protein>
<dbReference type="InterPro" id="IPR029058">
    <property type="entry name" value="AB_hydrolase_fold"/>
</dbReference>
<gene>
    <name evidence="2" type="ORF">SAMN04487993_10429</name>
</gene>
<evidence type="ECO:0000313" key="3">
    <source>
        <dbReference type="Proteomes" id="UP000199093"/>
    </source>
</evidence>
<dbReference type="PRINTS" id="PR00412">
    <property type="entry name" value="EPOXHYDRLASE"/>
</dbReference>
<feature type="domain" description="AB hydrolase-1" evidence="1">
    <location>
        <begin position="23"/>
        <end position="256"/>
    </location>
</feature>
<dbReference type="InterPro" id="IPR050266">
    <property type="entry name" value="AB_hydrolase_sf"/>
</dbReference>